<sequence length="112" mass="12924">MNQPDISTLVQRIEQLELNQSRLRILLSHAPEKHKAFDKACYVANLSFEQEAHVRQTILDFLDSDKEDINELLSSIEAIVRYTVDAKSLISGFKMRGTAPDRWKQIDPHNEC</sequence>
<evidence type="ECO:0000313" key="1">
    <source>
        <dbReference type="EMBL" id="CAB0593495.1"/>
    </source>
</evidence>
<name>A0A811G2G3_CORDP</name>
<dbReference type="RefSeq" id="WP_010935465.1">
    <property type="nucleotide sequence ID" value="NZ_CAJDXW010000003.1"/>
</dbReference>
<dbReference type="EMBL" id="CADDAV010000010">
    <property type="protein sequence ID" value="CAB0593495.1"/>
    <property type="molecule type" value="Genomic_DNA"/>
</dbReference>
<dbReference type="Proteomes" id="UP000480222">
    <property type="component" value="Unassembled WGS sequence"/>
</dbReference>
<comment type="caution">
    <text evidence="1">The sequence shown here is derived from an EMBL/GenBank/DDBJ whole genome shotgun (WGS) entry which is preliminary data.</text>
</comment>
<dbReference type="GeneID" id="97331431"/>
<evidence type="ECO:0000313" key="2">
    <source>
        <dbReference type="Proteomes" id="UP000480222"/>
    </source>
</evidence>
<accession>A0A811G2G3</accession>
<dbReference type="KEGG" id="cdi:DIP1961"/>
<dbReference type="SMR" id="A0A811G2G3"/>
<reference evidence="1 2" key="1">
    <citation type="submission" date="2020-02" db="EMBL/GenBank/DDBJ databases">
        <authorList>
            <person name="Brisse S."/>
        </authorList>
    </citation>
    <scope>NUCLEOTIDE SEQUENCE [LARGE SCALE GENOMIC DNA]</scope>
    <source>
        <strain evidence="1">CIP107547</strain>
    </source>
</reference>
<dbReference type="AlphaFoldDB" id="A0A811G2G3"/>
<protein>
    <submittedName>
        <fullName evidence="1">Uncharacterized protein</fullName>
    </submittedName>
</protein>
<gene>
    <name evidence="1" type="ORF">CIP107547_00874</name>
</gene>
<proteinExistence type="predicted"/>
<organism evidence="1 2">
    <name type="scientific">Corynebacterium diphtheriae</name>
    <dbReference type="NCBI Taxonomy" id="1717"/>
    <lineage>
        <taxon>Bacteria</taxon>
        <taxon>Bacillati</taxon>
        <taxon>Actinomycetota</taxon>
        <taxon>Actinomycetes</taxon>
        <taxon>Mycobacteriales</taxon>
        <taxon>Corynebacteriaceae</taxon>
        <taxon>Corynebacterium</taxon>
    </lineage>
</organism>